<dbReference type="EMBL" id="JBHTKL010000001">
    <property type="protein sequence ID" value="MFD1018647.1"/>
    <property type="molecule type" value="Genomic_DNA"/>
</dbReference>
<dbReference type="CDD" id="cd06261">
    <property type="entry name" value="TM_PBP2"/>
    <property type="match status" value="2"/>
</dbReference>
<reference evidence="9" key="1">
    <citation type="journal article" date="2019" name="Int. J. Syst. Evol. Microbiol.">
        <title>The Global Catalogue of Microorganisms (GCM) 10K type strain sequencing project: providing services to taxonomists for standard genome sequencing and annotation.</title>
        <authorList>
            <consortium name="The Broad Institute Genomics Platform"/>
            <consortium name="The Broad Institute Genome Sequencing Center for Infectious Disease"/>
            <person name="Wu L."/>
            <person name="Ma J."/>
        </authorList>
    </citation>
    <scope>NUCLEOTIDE SEQUENCE [LARGE SCALE GENOMIC DNA]</scope>
    <source>
        <strain evidence="9">CCUG 56607</strain>
    </source>
</reference>
<feature type="transmembrane region" description="Helical" evidence="6">
    <location>
        <begin position="157"/>
        <end position="179"/>
    </location>
</feature>
<dbReference type="PROSITE" id="PS50928">
    <property type="entry name" value="ABC_TM1"/>
    <property type="match status" value="1"/>
</dbReference>
<feature type="transmembrane region" description="Helical" evidence="6">
    <location>
        <begin position="249"/>
        <end position="269"/>
    </location>
</feature>
<evidence type="ECO:0000313" key="8">
    <source>
        <dbReference type="EMBL" id="MFD1018647.1"/>
    </source>
</evidence>
<feature type="transmembrane region" description="Helical" evidence="6">
    <location>
        <begin position="393"/>
        <end position="419"/>
    </location>
</feature>
<feature type="transmembrane region" description="Helical" evidence="6">
    <location>
        <begin position="220"/>
        <end position="237"/>
    </location>
</feature>
<dbReference type="PANTHER" id="PTHR43839">
    <property type="entry name" value="OPPC IN A BINDING PROTEIN-DEPENDENT TRANSPORT SYSTEM"/>
    <property type="match status" value="1"/>
</dbReference>
<dbReference type="InterPro" id="IPR000515">
    <property type="entry name" value="MetI-like"/>
</dbReference>
<gene>
    <name evidence="8" type="ORF">ACFQ2J_05465</name>
</gene>
<name>A0ABW3KYN9_9BACI</name>
<dbReference type="InterPro" id="IPR035906">
    <property type="entry name" value="MetI-like_sf"/>
</dbReference>
<keyword evidence="4 6" id="KW-1133">Transmembrane helix</keyword>
<keyword evidence="2 6" id="KW-0813">Transport</keyword>
<feature type="transmembrane region" description="Helical" evidence="6">
    <location>
        <begin position="114"/>
        <end position="137"/>
    </location>
</feature>
<evidence type="ECO:0000256" key="3">
    <source>
        <dbReference type="ARBA" id="ARBA00022692"/>
    </source>
</evidence>
<feature type="transmembrane region" description="Helical" evidence="6">
    <location>
        <begin position="322"/>
        <end position="342"/>
    </location>
</feature>
<dbReference type="RefSeq" id="WP_386057304.1">
    <property type="nucleotide sequence ID" value="NZ_JBHTKL010000001.1"/>
</dbReference>
<evidence type="ECO:0000313" key="9">
    <source>
        <dbReference type="Proteomes" id="UP001596990"/>
    </source>
</evidence>
<comment type="subcellular location">
    <subcellularLocation>
        <location evidence="6">Cell membrane</location>
        <topology evidence="6">Multi-pass membrane protein</topology>
    </subcellularLocation>
    <subcellularLocation>
        <location evidence="1">Membrane</location>
        <topology evidence="1">Multi-pass membrane protein</topology>
    </subcellularLocation>
</comment>
<feature type="transmembrane region" description="Helical" evidence="6">
    <location>
        <begin position="76"/>
        <end position="102"/>
    </location>
</feature>
<proteinExistence type="inferred from homology"/>
<evidence type="ECO:0000256" key="4">
    <source>
        <dbReference type="ARBA" id="ARBA00022989"/>
    </source>
</evidence>
<feature type="transmembrane region" description="Helical" evidence="6">
    <location>
        <begin position="467"/>
        <end position="486"/>
    </location>
</feature>
<comment type="similarity">
    <text evidence="6">Belongs to the binding-protein-dependent transport system permease family.</text>
</comment>
<feature type="domain" description="ABC transmembrane type-1" evidence="7">
    <location>
        <begin position="391"/>
        <end position="610"/>
    </location>
</feature>
<keyword evidence="9" id="KW-1185">Reference proteome</keyword>
<accession>A0ABW3KYN9</accession>
<evidence type="ECO:0000256" key="6">
    <source>
        <dbReference type="RuleBase" id="RU363032"/>
    </source>
</evidence>
<feature type="transmembrane region" description="Helical" evidence="6">
    <location>
        <begin position="7"/>
        <end position="27"/>
    </location>
</feature>
<evidence type="ECO:0000256" key="2">
    <source>
        <dbReference type="ARBA" id="ARBA00022448"/>
    </source>
</evidence>
<feature type="transmembrane region" description="Helical" evidence="6">
    <location>
        <begin position="533"/>
        <end position="557"/>
    </location>
</feature>
<dbReference type="SUPFAM" id="SSF161098">
    <property type="entry name" value="MetI-like"/>
    <property type="match status" value="1"/>
</dbReference>
<protein>
    <submittedName>
        <fullName evidence="8">ABC transporter permease subunit</fullName>
    </submittedName>
</protein>
<feature type="transmembrane region" description="Helical" evidence="6">
    <location>
        <begin position="431"/>
        <end position="455"/>
    </location>
</feature>
<evidence type="ECO:0000259" key="7">
    <source>
        <dbReference type="PROSITE" id="PS50928"/>
    </source>
</evidence>
<dbReference type="Pfam" id="PF00528">
    <property type="entry name" value="BPD_transp_1"/>
    <property type="match status" value="1"/>
</dbReference>
<keyword evidence="5 6" id="KW-0472">Membrane</keyword>
<sequence>MKLLKFFIYYILGIIGILCISTAPFIFRGEGLVDFGLYYDETIHIFKDFINQDNWAYQFRGEALNPFTFLWEPYKYSMTILVGALLLGFGVAVALAFITVLLPKPLVAGIKRLLGLFEAIPDLMMAFLLQFVVVLIYKQTGTIIIPFSTLGDDKIYAAPIVVLAILPLISLFRVILLLVEEEMVKHYVEFGLSKGLKQKTLVVTHVFRNIIKSTFYHSKLIVWGALSSLFVVEYMFNINGVSNFILEDFRAMVIASVLIMFFTPFYILYQGVELVTESGAHQIEELKPSSYFSVGSRKHGSWKKTLRSSLAEIGAHFKNRKFLFGFMIIALMLVISFGHSIINDVEVVNHGLVYDDEGNLLSTVPHPPSEYVILGSDFIGDDVLDQILAGAKYTILFAGLIAFFRVLFGFLLAIPYALFVPQSIKRGIERFVDGFHFMPLSLIATILLSPVLWGTTRGFEYTFSERLIVEVAVLSILVIPLVTVLFGNEMKLLMKQDYIKSAVVLGGSASHLLRQHLIPHLRSKVGIVFGQQFIQVLLIFIHLGLFNLFLGGTSVLIDNGMYLSPPHSVTYEWSGLISSAREAFMTGHYWIVIPVFIAFITLTIAMQFVVEGIQEVQQKRVGLYVDDRSLLKKIFSRKKKQSQTPANEKSLAPESFSFVKEDQKYII</sequence>
<dbReference type="Proteomes" id="UP001596990">
    <property type="component" value="Unassembled WGS sequence"/>
</dbReference>
<evidence type="ECO:0000256" key="1">
    <source>
        <dbReference type="ARBA" id="ARBA00004141"/>
    </source>
</evidence>
<dbReference type="Gene3D" id="1.10.3720.10">
    <property type="entry name" value="MetI-like"/>
    <property type="match status" value="1"/>
</dbReference>
<evidence type="ECO:0000256" key="5">
    <source>
        <dbReference type="ARBA" id="ARBA00023136"/>
    </source>
</evidence>
<keyword evidence="3 6" id="KW-0812">Transmembrane</keyword>
<organism evidence="8 9">
    <name type="scientific">Thalassobacillus hwangdonensis</name>
    <dbReference type="NCBI Taxonomy" id="546108"/>
    <lineage>
        <taxon>Bacteria</taxon>
        <taxon>Bacillati</taxon>
        <taxon>Bacillota</taxon>
        <taxon>Bacilli</taxon>
        <taxon>Bacillales</taxon>
        <taxon>Bacillaceae</taxon>
        <taxon>Thalassobacillus</taxon>
    </lineage>
</organism>
<dbReference type="PANTHER" id="PTHR43839:SF3">
    <property type="entry name" value="OLIGOPEPTIDE ABC TRANSPORTER, PERMEASE PROTEIN"/>
    <property type="match status" value="1"/>
</dbReference>
<comment type="caution">
    <text evidence="8">The sequence shown here is derived from an EMBL/GenBank/DDBJ whole genome shotgun (WGS) entry which is preliminary data.</text>
</comment>
<feature type="transmembrane region" description="Helical" evidence="6">
    <location>
        <begin position="589"/>
        <end position="610"/>
    </location>
</feature>